<dbReference type="AlphaFoldDB" id="A0A1G2RYC4"/>
<evidence type="ECO:0000256" key="6">
    <source>
        <dbReference type="RuleBase" id="RU003476"/>
    </source>
</evidence>
<keyword evidence="4 6" id="KW-0378">Hydrolase</keyword>
<dbReference type="InterPro" id="IPR051325">
    <property type="entry name" value="Nudix_hydrolase_domain"/>
</dbReference>
<dbReference type="PROSITE" id="PS00893">
    <property type="entry name" value="NUDIX_BOX"/>
    <property type="match status" value="1"/>
</dbReference>
<dbReference type="Pfam" id="PF00293">
    <property type="entry name" value="NUDIX"/>
    <property type="match status" value="1"/>
</dbReference>
<evidence type="ECO:0000259" key="8">
    <source>
        <dbReference type="PROSITE" id="PS51462"/>
    </source>
</evidence>
<accession>A0A1G2RYC4</accession>
<dbReference type="Gene3D" id="3.90.79.10">
    <property type="entry name" value="Nucleoside Triphosphate Pyrophosphohydrolase"/>
    <property type="match status" value="1"/>
</dbReference>
<dbReference type="InterPro" id="IPR000086">
    <property type="entry name" value="NUDIX_hydrolase_dom"/>
</dbReference>
<dbReference type="InterPro" id="IPR003565">
    <property type="entry name" value="Tetra_PHTase"/>
</dbReference>
<feature type="region of interest" description="Disordered" evidence="7">
    <location>
        <begin position="144"/>
        <end position="180"/>
    </location>
</feature>
<comment type="similarity">
    <text evidence="1 6">Belongs to the Nudix hydrolase family.</text>
</comment>
<dbReference type="InterPro" id="IPR015797">
    <property type="entry name" value="NUDIX_hydrolase-like_dom_sf"/>
</dbReference>
<dbReference type="InterPro" id="IPR020084">
    <property type="entry name" value="NUDIX_hydrolase_CS"/>
</dbReference>
<dbReference type="EMBL" id="MHUL01000009">
    <property type="protein sequence ID" value="OHA77312.1"/>
    <property type="molecule type" value="Genomic_DNA"/>
</dbReference>
<name>A0A1G2RYC4_9BACT</name>
<evidence type="ECO:0000256" key="4">
    <source>
        <dbReference type="ARBA" id="ARBA00022801"/>
    </source>
</evidence>
<dbReference type="GO" id="GO:0006754">
    <property type="term" value="P:ATP biosynthetic process"/>
    <property type="evidence" value="ECO:0007669"/>
    <property type="project" value="TreeGrafter"/>
</dbReference>
<dbReference type="Proteomes" id="UP000178222">
    <property type="component" value="Unassembled WGS sequence"/>
</dbReference>
<evidence type="ECO:0000313" key="10">
    <source>
        <dbReference type="Proteomes" id="UP000178222"/>
    </source>
</evidence>
<organism evidence="9 10">
    <name type="scientific">Candidatus Wildermuthbacteria bacterium RIFCSPLOWO2_02_FULL_47_9c</name>
    <dbReference type="NCBI Taxonomy" id="1802466"/>
    <lineage>
        <taxon>Bacteria</taxon>
        <taxon>Candidatus Wildermuthiibacteriota</taxon>
    </lineage>
</organism>
<dbReference type="InterPro" id="IPR020476">
    <property type="entry name" value="Nudix_hydrolase"/>
</dbReference>
<evidence type="ECO:0000256" key="2">
    <source>
        <dbReference type="ARBA" id="ARBA00018911"/>
    </source>
</evidence>
<protein>
    <recommendedName>
        <fullName evidence="2">Bis(5'-nucleosyl)-tetraphosphatase [asymmetrical]</fullName>
    </recommendedName>
    <alternativeName>
        <fullName evidence="5">Diadenosine 5',5'''-P1,P4-tetraphosphate asymmetrical hydrolase</fullName>
    </alternativeName>
</protein>
<dbReference type="GO" id="GO:0004081">
    <property type="term" value="F:bis(5'-nucleosyl)-tetraphosphatase (asymmetrical) activity"/>
    <property type="evidence" value="ECO:0007669"/>
    <property type="project" value="TreeGrafter"/>
</dbReference>
<evidence type="ECO:0000256" key="7">
    <source>
        <dbReference type="SAM" id="MobiDB-lite"/>
    </source>
</evidence>
<comment type="caution">
    <text evidence="9">The sequence shown here is derived from an EMBL/GenBank/DDBJ whole genome shotgun (WGS) entry which is preliminary data.</text>
</comment>
<dbReference type="SUPFAM" id="SSF55811">
    <property type="entry name" value="Nudix"/>
    <property type="match status" value="1"/>
</dbReference>
<gene>
    <name evidence="9" type="ORF">A3J30_00235</name>
</gene>
<dbReference type="GO" id="GO:0000166">
    <property type="term" value="F:nucleotide binding"/>
    <property type="evidence" value="ECO:0007669"/>
    <property type="project" value="UniProtKB-KW"/>
</dbReference>
<dbReference type="PANTHER" id="PTHR21340:SF0">
    <property type="entry name" value="BIS(5'-NUCLEOSYL)-TETRAPHOSPHATASE [ASYMMETRICAL]"/>
    <property type="match status" value="1"/>
</dbReference>
<dbReference type="GO" id="GO:0006167">
    <property type="term" value="P:AMP biosynthetic process"/>
    <property type="evidence" value="ECO:0007669"/>
    <property type="project" value="TreeGrafter"/>
</dbReference>
<sequence>MPREQSAGAVVFRLESGQAEYLLLLYPSMAGKSRSYWDLPKGHIEPGEKEEDTVRREVREETGLRDIKLLSGFRELITYSFRAQGKNIFKTVVFYLAQTGEQEERISFEHSGCAWLPYTQAMSYLKFQNAKRIITKAHHFLSRQGVPGRQSNSQGAGAHVQRGGQAHRSSQGVARRWQRP</sequence>
<reference evidence="9 10" key="1">
    <citation type="journal article" date="2016" name="Nat. Commun.">
        <title>Thousands of microbial genomes shed light on interconnected biogeochemical processes in an aquifer system.</title>
        <authorList>
            <person name="Anantharaman K."/>
            <person name="Brown C.T."/>
            <person name="Hug L.A."/>
            <person name="Sharon I."/>
            <person name="Castelle C.J."/>
            <person name="Probst A.J."/>
            <person name="Thomas B.C."/>
            <person name="Singh A."/>
            <person name="Wilkins M.J."/>
            <person name="Karaoz U."/>
            <person name="Brodie E.L."/>
            <person name="Williams K.H."/>
            <person name="Hubbard S.S."/>
            <person name="Banfield J.F."/>
        </authorList>
    </citation>
    <scope>NUCLEOTIDE SEQUENCE [LARGE SCALE GENOMIC DNA]</scope>
</reference>
<dbReference type="PANTHER" id="PTHR21340">
    <property type="entry name" value="DIADENOSINE 5,5-P1,P4-TETRAPHOSPHATE PYROPHOSPHOHYDROLASE MUTT"/>
    <property type="match status" value="1"/>
</dbReference>
<evidence type="ECO:0000256" key="3">
    <source>
        <dbReference type="ARBA" id="ARBA00022741"/>
    </source>
</evidence>
<feature type="domain" description="Nudix hydrolase" evidence="8">
    <location>
        <begin position="2"/>
        <end position="140"/>
    </location>
</feature>
<dbReference type="PROSITE" id="PS51462">
    <property type="entry name" value="NUDIX"/>
    <property type="match status" value="1"/>
</dbReference>
<dbReference type="CDD" id="cd03428">
    <property type="entry name" value="NUDIX_Ap4A_Nudt2"/>
    <property type="match status" value="1"/>
</dbReference>
<evidence type="ECO:0000256" key="1">
    <source>
        <dbReference type="ARBA" id="ARBA00005582"/>
    </source>
</evidence>
<evidence type="ECO:0000313" key="9">
    <source>
        <dbReference type="EMBL" id="OHA77312.1"/>
    </source>
</evidence>
<evidence type="ECO:0000256" key="5">
    <source>
        <dbReference type="ARBA" id="ARBA00032644"/>
    </source>
</evidence>
<proteinExistence type="inferred from homology"/>
<keyword evidence="3" id="KW-0547">Nucleotide-binding</keyword>
<dbReference type="PRINTS" id="PR00502">
    <property type="entry name" value="NUDIXFAMILY"/>
</dbReference>